<evidence type="ECO:0000313" key="2">
    <source>
        <dbReference type="Proteomes" id="UP000231203"/>
    </source>
</evidence>
<reference evidence="1 2" key="1">
    <citation type="submission" date="2017-10" db="EMBL/GenBank/DDBJ databases">
        <title>Novel microbial diversity and functional potential in the marine mammal oral microbiome.</title>
        <authorList>
            <person name="Dudek N.K."/>
            <person name="Sun C.L."/>
            <person name="Burstein D."/>
            <person name="Kantor R.S."/>
            <person name="Aliaga Goltsman D.S."/>
            <person name="Bik E.M."/>
            <person name="Thomas B.C."/>
            <person name="Banfield J.F."/>
            <person name="Relman D.A."/>
        </authorList>
    </citation>
    <scope>NUCLEOTIDE SEQUENCE [LARGE SCALE GENOMIC DNA]</scope>
    <source>
        <strain evidence="1">DOLJORAL78_47_202</strain>
    </source>
</reference>
<comment type="caution">
    <text evidence="1">The sequence shown here is derived from an EMBL/GenBank/DDBJ whole genome shotgun (WGS) entry which is preliminary data.</text>
</comment>
<name>A0A2G6MRX3_9BACT</name>
<dbReference type="EMBL" id="PDTI01000027">
    <property type="protein sequence ID" value="PIE62853.1"/>
    <property type="molecule type" value="Genomic_DNA"/>
</dbReference>
<dbReference type="Proteomes" id="UP000231203">
    <property type="component" value="Unassembled WGS sequence"/>
</dbReference>
<proteinExistence type="predicted"/>
<dbReference type="AlphaFoldDB" id="A0A2G6MRX3"/>
<sequence>MVTIKSVTAVPDFKSPSRQAKGNMSGMSVRWGNAEDGLKEKQMDDFILTMGSSISKSQFFINFHKILTMARCLRSDIFLLNVYMAYLTLIELRSNFINYHN</sequence>
<gene>
    <name evidence="1" type="ORF">CSA25_03170</name>
</gene>
<accession>A0A2G6MRX3</accession>
<protein>
    <submittedName>
        <fullName evidence="1">Uncharacterized protein</fullName>
    </submittedName>
</protein>
<evidence type="ECO:0000313" key="1">
    <source>
        <dbReference type="EMBL" id="PIE62853.1"/>
    </source>
</evidence>
<organism evidence="1 2">
    <name type="scientific">Desulfobacter postgatei</name>
    <dbReference type="NCBI Taxonomy" id="2293"/>
    <lineage>
        <taxon>Bacteria</taxon>
        <taxon>Pseudomonadati</taxon>
        <taxon>Thermodesulfobacteriota</taxon>
        <taxon>Desulfobacteria</taxon>
        <taxon>Desulfobacterales</taxon>
        <taxon>Desulfobacteraceae</taxon>
        <taxon>Desulfobacter</taxon>
    </lineage>
</organism>